<dbReference type="Proteomes" id="UP000001625">
    <property type="component" value="Chromosome"/>
</dbReference>
<feature type="chain" id="PRO_5003069774" description="Lipoprotein" evidence="2">
    <location>
        <begin position="23"/>
        <end position="293"/>
    </location>
</feature>
<evidence type="ECO:0008006" key="5">
    <source>
        <dbReference type="Google" id="ProtNLM"/>
    </source>
</evidence>
<dbReference type="PROSITE" id="PS51257">
    <property type="entry name" value="PROKAR_LIPOPROTEIN"/>
    <property type="match status" value="1"/>
</dbReference>
<dbReference type="EMBL" id="CP001965">
    <property type="protein sequence ID" value="ADE12401.1"/>
    <property type="molecule type" value="Genomic_DNA"/>
</dbReference>
<accession>D5CUL4</accession>
<organism evidence="3 4">
    <name type="scientific">Sideroxydans lithotrophicus (strain ES-1)</name>
    <dbReference type="NCBI Taxonomy" id="580332"/>
    <lineage>
        <taxon>Bacteria</taxon>
        <taxon>Pseudomonadati</taxon>
        <taxon>Pseudomonadota</taxon>
        <taxon>Betaproteobacteria</taxon>
        <taxon>Nitrosomonadales</taxon>
        <taxon>Gallionellaceae</taxon>
        <taxon>Sideroxydans</taxon>
    </lineage>
</organism>
<dbReference type="InterPro" id="IPR016875">
    <property type="entry name" value="UCP028200"/>
</dbReference>
<dbReference type="PIRSF" id="PIRSF028200">
    <property type="entry name" value="UCP028200"/>
    <property type="match status" value="1"/>
</dbReference>
<dbReference type="OrthoDB" id="5767052at2"/>
<dbReference type="eggNOG" id="ENOG5032RT1">
    <property type="taxonomic scope" value="Bacteria"/>
</dbReference>
<keyword evidence="2" id="KW-0732">Signal</keyword>
<dbReference type="AlphaFoldDB" id="D5CUL4"/>
<evidence type="ECO:0000256" key="2">
    <source>
        <dbReference type="SAM" id="SignalP"/>
    </source>
</evidence>
<keyword evidence="4" id="KW-1185">Reference proteome</keyword>
<dbReference type="KEGG" id="slt:Slit_2173"/>
<proteinExistence type="predicted"/>
<dbReference type="STRING" id="580332.Slit_2173"/>
<dbReference type="Pfam" id="PF19795">
    <property type="entry name" value="DUF6279"/>
    <property type="match status" value="1"/>
</dbReference>
<protein>
    <recommendedName>
        <fullName evidence="5">Lipoprotein</fullName>
    </recommendedName>
</protein>
<gene>
    <name evidence="3" type="ordered locus">Slit_2173</name>
</gene>
<dbReference type="RefSeq" id="WP_013030299.1">
    <property type="nucleotide sequence ID" value="NC_013959.1"/>
</dbReference>
<reference evidence="3 4" key="1">
    <citation type="submission" date="2010-03" db="EMBL/GenBank/DDBJ databases">
        <title>Complete sequence of Sideroxydans lithotrophicus ES-1.</title>
        <authorList>
            <consortium name="US DOE Joint Genome Institute"/>
            <person name="Lucas S."/>
            <person name="Copeland A."/>
            <person name="Lapidus A."/>
            <person name="Cheng J.-F."/>
            <person name="Bruce D."/>
            <person name="Goodwin L."/>
            <person name="Pitluck S."/>
            <person name="Munk A.C."/>
            <person name="Detter J.C."/>
            <person name="Han C."/>
            <person name="Tapia R."/>
            <person name="Larimer F."/>
            <person name="Land M."/>
            <person name="Hauser L."/>
            <person name="Kyrpides N."/>
            <person name="Ivanova N."/>
            <person name="Emerson D."/>
            <person name="Woyke T."/>
        </authorList>
    </citation>
    <scope>NUCLEOTIDE SEQUENCE [LARGE SCALE GENOMIC DNA]</scope>
    <source>
        <strain evidence="3 4">ES-1</strain>
    </source>
</reference>
<name>D5CUL4_SIDLE</name>
<evidence type="ECO:0000313" key="4">
    <source>
        <dbReference type="Proteomes" id="UP000001625"/>
    </source>
</evidence>
<evidence type="ECO:0000256" key="1">
    <source>
        <dbReference type="SAM" id="MobiDB-lite"/>
    </source>
</evidence>
<evidence type="ECO:0000313" key="3">
    <source>
        <dbReference type="EMBL" id="ADE12401.1"/>
    </source>
</evidence>
<feature type="region of interest" description="Disordered" evidence="1">
    <location>
        <begin position="136"/>
        <end position="156"/>
    </location>
</feature>
<feature type="compositionally biased region" description="Basic and acidic residues" evidence="1">
    <location>
        <begin position="136"/>
        <end position="147"/>
    </location>
</feature>
<dbReference type="HOGENOM" id="CLU_061560_0_0_4"/>
<sequence length="293" mass="33767" precursor="true">MNSSRSILIVLALILLSCSGCSTVTFGYNHADWLLRYWVNDYTSFDSRQKKEIHDDVDDYMRWHRQNALPEYIAFLQDLDALTRHGRAIDAKDVDRTRAGINRLYRLTVTPAIRPAAHLLSTLDDRQIEELRKTLAEKNRDENKEETSGSEQENLDRRAKRYIDFAETLAGHLSTEQKQRIRQMSMRIPFITTAYIEHREAQQAELIALLKQHASAGEDKISALFSQWLDAPPIPVSPQAQQTLQAFDDAMNEMVVRTFDLLTAKQKEHLHQKLSGYIEDFQKLHTATEIAGQ</sequence>
<feature type="signal peptide" evidence="2">
    <location>
        <begin position="1"/>
        <end position="22"/>
    </location>
</feature>